<dbReference type="Gene3D" id="1.10.540.10">
    <property type="entry name" value="Acyl-CoA dehydrogenase/oxidase, N-terminal domain"/>
    <property type="match status" value="1"/>
</dbReference>
<dbReference type="InterPro" id="IPR046373">
    <property type="entry name" value="Acyl-CoA_Oxase/DH_mid-dom_sf"/>
</dbReference>
<sequence>MNFNLSDDNLALRDAAADFLTNEIDLAPLLVPGSTADAIDRESLWAKVAGLGWPALAVPESAGGLGMSLLDLVMVVGEIGRTVAPVALLGTLAGTWAITAAGSDEQRDRLLGPVAAGQCRLALAAADATGFHGAIPSVRATPSADGYILEGESHFVVDAPEADRIVCIAVLDGERRAFVVDADAAGLAVEQVDWRDITRKVAIVRFSATPAERLEGGWDAAWPDVRDRLYLYLAAESAAGSHAVLDEAVEYAKQRRAFGKPIGQFQAIKHQLAEIAGQVELADVGVQYAAWALDNRDPRASLAAAMAQAYASDTYRNATHRNIQVFGAIGFTWEMKNHLFYKRARCNAALLGESAHQHEEVVAMLEAEAA</sequence>
<evidence type="ECO:0000313" key="9">
    <source>
        <dbReference type="Proteomes" id="UP001220395"/>
    </source>
</evidence>
<dbReference type="Gene3D" id="2.40.110.10">
    <property type="entry name" value="Butyryl-CoA Dehydrogenase, subunit A, domain 2"/>
    <property type="match status" value="1"/>
</dbReference>
<dbReference type="Proteomes" id="UP001220395">
    <property type="component" value="Chromosome"/>
</dbReference>
<organism evidence="8 9">
    <name type="scientific">Sphingomonas naphthae</name>
    <dbReference type="NCBI Taxonomy" id="1813468"/>
    <lineage>
        <taxon>Bacteria</taxon>
        <taxon>Pseudomonadati</taxon>
        <taxon>Pseudomonadota</taxon>
        <taxon>Alphaproteobacteria</taxon>
        <taxon>Sphingomonadales</taxon>
        <taxon>Sphingomonadaceae</taxon>
        <taxon>Sphingomonas</taxon>
    </lineage>
</organism>
<accession>A0ABY7TGX9</accession>
<evidence type="ECO:0000313" key="8">
    <source>
        <dbReference type="EMBL" id="WCT72195.1"/>
    </source>
</evidence>
<gene>
    <name evidence="8" type="ORF">PQ455_11130</name>
</gene>
<dbReference type="PANTHER" id="PTHR43884:SF20">
    <property type="entry name" value="ACYL-COA DEHYDROGENASE FADE28"/>
    <property type="match status" value="1"/>
</dbReference>
<dbReference type="Pfam" id="PF00441">
    <property type="entry name" value="Acyl-CoA_dh_1"/>
    <property type="match status" value="1"/>
</dbReference>
<protein>
    <submittedName>
        <fullName evidence="8">Acyl-CoA/acyl-ACP dehydrogenase</fullName>
    </submittedName>
</protein>
<dbReference type="EMBL" id="CP117411">
    <property type="protein sequence ID" value="WCT72195.1"/>
    <property type="molecule type" value="Genomic_DNA"/>
</dbReference>
<feature type="domain" description="Acyl-CoA dehydrogenase/oxidase N-terminal" evidence="7">
    <location>
        <begin position="7"/>
        <end position="118"/>
    </location>
</feature>
<dbReference type="InterPro" id="IPR013786">
    <property type="entry name" value="AcylCoA_DH/ox_N"/>
</dbReference>
<dbReference type="InterPro" id="IPR009075">
    <property type="entry name" value="AcylCo_DH/oxidase_C"/>
</dbReference>
<keyword evidence="4" id="KW-0274">FAD</keyword>
<dbReference type="Gene3D" id="1.20.140.10">
    <property type="entry name" value="Butyryl-CoA Dehydrogenase, subunit A, domain 3"/>
    <property type="match status" value="1"/>
</dbReference>
<evidence type="ECO:0000256" key="3">
    <source>
        <dbReference type="ARBA" id="ARBA00022630"/>
    </source>
</evidence>
<evidence type="ECO:0000256" key="4">
    <source>
        <dbReference type="ARBA" id="ARBA00022827"/>
    </source>
</evidence>
<dbReference type="RefSeq" id="WP_273686149.1">
    <property type="nucleotide sequence ID" value="NZ_CP117411.1"/>
</dbReference>
<comment type="cofactor">
    <cofactor evidence="1">
        <name>FAD</name>
        <dbReference type="ChEBI" id="CHEBI:57692"/>
    </cofactor>
</comment>
<dbReference type="InterPro" id="IPR036250">
    <property type="entry name" value="AcylCo_DH-like_C"/>
</dbReference>
<dbReference type="InterPro" id="IPR037069">
    <property type="entry name" value="AcylCoA_DH/ox_N_sf"/>
</dbReference>
<evidence type="ECO:0000259" key="6">
    <source>
        <dbReference type="Pfam" id="PF00441"/>
    </source>
</evidence>
<name>A0ABY7TGX9_9SPHN</name>
<evidence type="ECO:0000259" key="7">
    <source>
        <dbReference type="Pfam" id="PF02771"/>
    </source>
</evidence>
<dbReference type="SUPFAM" id="SSF47203">
    <property type="entry name" value="Acyl-CoA dehydrogenase C-terminal domain-like"/>
    <property type="match status" value="1"/>
</dbReference>
<reference evidence="8 9" key="1">
    <citation type="submission" date="2023-02" db="EMBL/GenBank/DDBJ databases">
        <title>Genome sequence of Sphingomonas naphthae.</title>
        <authorList>
            <person name="Kim S."/>
            <person name="Heo J."/>
            <person name="Kwon S.-W."/>
        </authorList>
    </citation>
    <scope>NUCLEOTIDE SEQUENCE [LARGE SCALE GENOMIC DNA]</scope>
    <source>
        <strain evidence="8 9">KACC 18716</strain>
    </source>
</reference>
<keyword evidence="9" id="KW-1185">Reference proteome</keyword>
<dbReference type="PANTHER" id="PTHR43884">
    <property type="entry name" value="ACYL-COA DEHYDROGENASE"/>
    <property type="match status" value="1"/>
</dbReference>
<evidence type="ECO:0000256" key="2">
    <source>
        <dbReference type="ARBA" id="ARBA00009347"/>
    </source>
</evidence>
<feature type="domain" description="Acyl-CoA dehydrogenase/oxidase C-terminal" evidence="6">
    <location>
        <begin position="233"/>
        <end position="360"/>
    </location>
</feature>
<evidence type="ECO:0000256" key="1">
    <source>
        <dbReference type="ARBA" id="ARBA00001974"/>
    </source>
</evidence>
<dbReference type="Pfam" id="PF02771">
    <property type="entry name" value="Acyl-CoA_dh_N"/>
    <property type="match status" value="1"/>
</dbReference>
<keyword evidence="5" id="KW-0560">Oxidoreductase</keyword>
<evidence type="ECO:0000256" key="5">
    <source>
        <dbReference type="ARBA" id="ARBA00023002"/>
    </source>
</evidence>
<dbReference type="InterPro" id="IPR009100">
    <property type="entry name" value="AcylCoA_DH/oxidase_NM_dom_sf"/>
</dbReference>
<dbReference type="CDD" id="cd00567">
    <property type="entry name" value="ACAD"/>
    <property type="match status" value="1"/>
</dbReference>
<dbReference type="SUPFAM" id="SSF56645">
    <property type="entry name" value="Acyl-CoA dehydrogenase NM domain-like"/>
    <property type="match status" value="1"/>
</dbReference>
<proteinExistence type="inferred from homology"/>
<keyword evidence="3" id="KW-0285">Flavoprotein</keyword>
<comment type="similarity">
    <text evidence="2">Belongs to the acyl-CoA dehydrogenase family.</text>
</comment>